<comment type="caution">
    <text evidence="1">The sequence shown here is derived from an EMBL/GenBank/DDBJ whole genome shotgun (WGS) entry which is preliminary data.</text>
</comment>
<dbReference type="EMBL" id="WHJG01000087">
    <property type="protein sequence ID" value="NHZ84098.1"/>
    <property type="molecule type" value="Genomic_DNA"/>
</dbReference>
<sequence>MEANIGNEVFFLDGCVIEDDFVYVACNLKEVDPREYAHARLSVHDAQSTQKWKWFYHDVDANVVSVCVKRPDAARGRLLCSLSKEGEVELFDNANGPAVHEKIGDAGARLGTGGYVSQIREIGAALFVCGQHGQVYKRTSTGWVHIDQGLLSVPEGFDPE</sequence>
<reference evidence="1 2" key="1">
    <citation type="submission" date="2019-10" db="EMBL/GenBank/DDBJ databases">
        <title>Taxonomy of Antarctic Massilia spp.: description of Massilia rubra sp. nov., Massilia aquatica sp. nov., Massilia mucilaginosa sp. nov., Massilia frigida sp. nov. isolated from streams, lakes and regoliths.</title>
        <authorList>
            <person name="Holochova P."/>
            <person name="Sedlacek I."/>
            <person name="Kralova S."/>
            <person name="Maslanova I."/>
            <person name="Busse H.-J."/>
            <person name="Stankova E."/>
            <person name="Vrbovska V."/>
            <person name="Kovarovic V."/>
            <person name="Bartak M."/>
            <person name="Svec P."/>
            <person name="Pantucek R."/>
        </authorList>
    </citation>
    <scope>NUCLEOTIDE SEQUENCE [LARGE SCALE GENOMIC DNA]</scope>
    <source>
        <strain evidence="1 2">CCM 8695</strain>
    </source>
</reference>
<dbReference type="Proteomes" id="UP000621455">
    <property type="component" value="Unassembled WGS sequence"/>
</dbReference>
<gene>
    <name evidence="1" type="ORF">F2P44_33300</name>
</gene>
<evidence type="ECO:0000313" key="1">
    <source>
        <dbReference type="EMBL" id="NHZ84098.1"/>
    </source>
</evidence>
<evidence type="ECO:0000313" key="2">
    <source>
        <dbReference type="Proteomes" id="UP000621455"/>
    </source>
</evidence>
<protein>
    <submittedName>
        <fullName evidence="1">Uncharacterized protein</fullName>
    </submittedName>
</protein>
<dbReference type="RefSeq" id="WP_167094405.1">
    <property type="nucleotide sequence ID" value="NZ_WHJG01000087.1"/>
</dbReference>
<keyword evidence="2" id="KW-1185">Reference proteome</keyword>
<proteinExistence type="predicted"/>
<organism evidence="1 2">
    <name type="scientific">Massilia frigida</name>
    <dbReference type="NCBI Taxonomy" id="2609281"/>
    <lineage>
        <taxon>Bacteria</taxon>
        <taxon>Pseudomonadati</taxon>
        <taxon>Pseudomonadota</taxon>
        <taxon>Betaproteobacteria</taxon>
        <taxon>Burkholderiales</taxon>
        <taxon>Oxalobacteraceae</taxon>
        <taxon>Telluria group</taxon>
        <taxon>Massilia</taxon>
    </lineage>
</organism>
<accession>A0ABX0NKG0</accession>
<name>A0ABX0NKG0_9BURK</name>